<feature type="region of interest" description="Disordered" evidence="1">
    <location>
        <begin position="1"/>
        <end position="27"/>
    </location>
</feature>
<sequence length="71" mass="7905">MHRRDVGVRGRQGPFALQHRQAEEPPDTLAPSTLLLCSLVALKRLYERMHHSTCAKHSLGVVLDLPGKPLV</sequence>
<proteinExistence type="predicted"/>
<keyword evidence="3" id="KW-1185">Reference proteome</keyword>
<evidence type="ECO:0000313" key="3">
    <source>
        <dbReference type="Proteomes" id="UP000095192"/>
    </source>
</evidence>
<dbReference type="InParanoid" id="A0A1D3CQV9"/>
<evidence type="ECO:0000313" key="2">
    <source>
        <dbReference type="EMBL" id="OEH73581.1"/>
    </source>
</evidence>
<dbReference type="VEuPathDB" id="ToxoDB:cyc_06051"/>
<evidence type="ECO:0000256" key="1">
    <source>
        <dbReference type="SAM" id="MobiDB-lite"/>
    </source>
</evidence>
<name>A0A1D3CQV9_9EIME</name>
<accession>A0A1D3CQV9</accession>
<reference evidence="2 3" key="1">
    <citation type="journal article" date="2016" name="BMC Genomics">
        <title>Comparative genomics reveals Cyclospora cayetanensis possesses coccidia-like metabolism and invasion components but unique surface antigens.</title>
        <authorList>
            <person name="Liu S."/>
            <person name="Wang L."/>
            <person name="Zheng H."/>
            <person name="Xu Z."/>
            <person name="Roellig D.M."/>
            <person name="Li N."/>
            <person name="Frace M.A."/>
            <person name="Tang K."/>
            <person name="Arrowood M.J."/>
            <person name="Moss D.M."/>
            <person name="Zhang L."/>
            <person name="Feng Y."/>
            <person name="Xiao L."/>
        </authorList>
    </citation>
    <scope>NUCLEOTIDE SEQUENCE [LARGE SCALE GENOMIC DNA]</scope>
    <source>
        <strain evidence="2 3">CHN_HEN01</strain>
    </source>
</reference>
<dbReference type="Proteomes" id="UP000095192">
    <property type="component" value="Unassembled WGS sequence"/>
</dbReference>
<dbReference type="EMBL" id="JROU02002289">
    <property type="protein sequence ID" value="OEH73581.1"/>
    <property type="molecule type" value="Genomic_DNA"/>
</dbReference>
<gene>
    <name evidence="2" type="ORF">cyc_06051</name>
</gene>
<protein>
    <submittedName>
        <fullName evidence="2">Uncharacterized protein</fullName>
    </submittedName>
</protein>
<dbReference type="AlphaFoldDB" id="A0A1D3CQV9"/>
<organism evidence="2 3">
    <name type="scientific">Cyclospora cayetanensis</name>
    <dbReference type="NCBI Taxonomy" id="88456"/>
    <lineage>
        <taxon>Eukaryota</taxon>
        <taxon>Sar</taxon>
        <taxon>Alveolata</taxon>
        <taxon>Apicomplexa</taxon>
        <taxon>Conoidasida</taxon>
        <taxon>Coccidia</taxon>
        <taxon>Eucoccidiorida</taxon>
        <taxon>Eimeriorina</taxon>
        <taxon>Eimeriidae</taxon>
        <taxon>Cyclospora</taxon>
    </lineage>
</organism>
<comment type="caution">
    <text evidence="2">The sequence shown here is derived from an EMBL/GenBank/DDBJ whole genome shotgun (WGS) entry which is preliminary data.</text>
</comment>